<dbReference type="EMBL" id="HBGJ01000045">
    <property type="protein sequence ID" value="CAD9241687.1"/>
    <property type="molecule type" value="Transcribed_RNA"/>
</dbReference>
<sequence>MITRCALMSLLGMSMLCGRRAGALGLAALRRRSAGIGQVAALAARTTAASAARSWTGTRGGGVAMNMATIAGAELDAELPMLTEGTKLEVTADSSVPETWAGDILIVPVFAEPKAEDAAEGEETEEEEEEGDDAEAAPAFELPAGSVAATMDSQFDGLLSEVIEEMEWKAKAGSTAWTRAPKGSPAKKVVLYGLGQAGEKCNSEAMQKLGKYVATFSKSQKAVNVGVVMPAVGDEGTTSEAPSKDLVTGLLNAFHSDSRYKSSKAAKKAPKLESVALLGGSDEEIAAASGLWSGVQLARDLVSAPANVVTPTSMAQMAETLAKEVGFECEILDTDEILERKMGAYYGVAKGAVHPPKFIHLTYKPEGEVKKKVCIVGKGLTFDSGGYNLKVGASMIELMKFDMGGSGAVFGAAKAIGELKPAGVEVHFVVAACENMVSDTAMRPGDILTASNGKTIEVINTDAEGRLTLADALVFAEDLEVDRIVDLATLTGACIVSLGNSYAGMWSSDDDFAGEIEDAAKASGEKMWRMPLAQEYAPEIKSKIADLKNVGGRAGGSITAALFLKQFVKKTPWAHIDMAGPVWDNKAGTASGYGVKTLVSWVEGLGKEE</sequence>
<name>A0A7S1TP27_9STRA</name>
<organism evidence="10">
    <name type="scientific">Phaeomonas parva</name>
    <dbReference type="NCBI Taxonomy" id="124430"/>
    <lineage>
        <taxon>Eukaryota</taxon>
        <taxon>Sar</taxon>
        <taxon>Stramenopiles</taxon>
        <taxon>Ochrophyta</taxon>
        <taxon>Pinguiophyceae</taxon>
        <taxon>Pinguiochrysidales</taxon>
        <taxon>Pinguiochrysidaceae</taxon>
        <taxon>Phaeomonas</taxon>
    </lineage>
</organism>
<dbReference type="PROSITE" id="PS00631">
    <property type="entry name" value="CYTOSOL_AP"/>
    <property type="match status" value="1"/>
</dbReference>
<accession>A0A7S1TP27</accession>
<gene>
    <name evidence="10" type="ORF">PPAR1163_LOCUS29</name>
</gene>
<dbReference type="PRINTS" id="PR00481">
    <property type="entry name" value="LAMNOPPTDASE"/>
</dbReference>
<protein>
    <recommendedName>
        <fullName evidence="9">Cytosol aminopeptidase domain-containing protein</fullName>
    </recommendedName>
</protein>
<keyword evidence="6" id="KW-0378">Hydrolase</keyword>
<dbReference type="InterPro" id="IPR000819">
    <property type="entry name" value="Peptidase_M17_C"/>
</dbReference>
<evidence type="ECO:0000256" key="6">
    <source>
        <dbReference type="ARBA" id="ARBA00022801"/>
    </source>
</evidence>
<dbReference type="PANTHER" id="PTHR11963">
    <property type="entry name" value="LEUCINE AMINOPEPTIDASE-RELATED"/>
    <property type="match status" value="1"/>
</dbReference>
<feature type="compositionally biased region" description="Acidic residues" evidence="7">
    <location>
        <begin position="118"/>
        <end position="135"/>
    </location>
</feature>
<dbReference type="Gene3D" id="3.40.220.10">
    <property type="entry name" value="Leucine Aminopeptidase, subunit E, domain 1"/>
    <property type="match status" value="1"/>
</dbReference>
<comment type="catalytic activity">
    <reaction evidence="1">
        <text>Release of an N-terminal amino acid, Xaa-|-Yaa-, in which Xaa is preferably Leu, but may be other amino acids including Pro although not Arg or Lys, and Yaa may be Pro. Amino acid amides and methyl esters are also readily hydrolyzed, but rates on arylamides are exceedingly low.</text>
        <dbReference type="EC" id="3.4.11.1"/>
    </reaction>
</comment>
<dbReference type="Pfam" id="PF02789">
    <property type="entry name" value="Peptidase_M17_N"/>
    <property type="match status" value="1"/>
</dbReference>
<dbReference type="PANTHER" id="PTHR11963:SF23">
    <property type="entry name" value="CYTOSOL AMINOPEPTIDASE"/>
    <property type="match status" value="1"/>
</dbReference>
<comment type="catalytic activity">
    <reaction evidence="2">
        <text>Release of N-terminal proline from a peptide.</text>
        <dbReference type="EC" id="3.4.11.5"/>
    </reaction>
</comment>
<evidence type="ECO:0000256" key="3">
    <source>
        <dbReference type="ARBA" id="ARBA00009528"/>
    </source>
</evidence>
<dbReference type="SUPFAM" id="SSF52949">
    <property type="entry name" value="Macro domain-like"/>
    <property type="match status" value="1"/>
</dbReference>
<dbReference type="InterPro" id="IPR023042">
    <property type="entry name" value="Peptidase_M17_leu_NH2_pept"/>
</dbReference>
<evidence type="ECO:0000256" key="5">
    <source>
        <dbReference type="ARBA" id="ARBA00022670"/>
    </source>
</evidence>
<evidence type="ECO:0000256" key="4">
    <source>
        <dbReference type="ARBA" id="ARBA00022438"/>
    </source>
</evidence>
<dbReference type="GO" id="GO:0070006">
    <property type="term" value="F:metalloaminopeptidase activity"/>
    <property type="evidence" value="ECO:0007669"/>
    <property type="project" value="InterPro"/>
</dbReference>
<evidence type="ECO:0000313" key="10">
    <source>
        <dbReference type="EMBL" id="CAD9241687.1"/>
    </source>
</evidence>
<comment type="similarity">
    <text evidence="3">Belongs to the peptidase M17 family.</text>
</comment>
<evidence type="ECO:0000256" key="8">
    <source>
        <dbReference type="SAM" id="SignalP"/>
    </source>
</evidence>
<dbReference type="InterPro" id="IPR008283">
    <property type="entry name" value="Peptidase_M17_N"/>
</dbReference>
<keyword evidence="4" id="KW-0031">Aminopeptidase</keyword>
<proteinExistence type="inferred from homology"/>
<feature type="region of interest" description="Disordered" evidence="7">
    <location>
        <begin position="115"/>
        <end position="135"/>
    </location>
</feature>
<feature type="chain" id="PRO_5031187667" description="Cytosol aminopeptidase domain-containing protein" evidence="8">
    <location>
        <begin position="24"/>
        <end position="609"/>
    </location>
</feature>
<dbReference type="InterPro" id="IPR011356">
    <property type="entry name" value="Leucine_aapep/pepB"/>
</dbReference>
<dbReference type="NCBIfam" id="NF002076">
    <property type="entry name" value="PRK00913.2-3"/>
    <property type="match status" value="1"/>
</dbReference>
<dbReference type="AlphaFoldDB" id="A0A7S1TP27"/>
<evidence type="ECO:0000256" key="2">
    <source>
        <dbReference type="ARBA" id="ARBA00001585"/>
    </source>
</evidence>
<evidence type="ECO:0000256" key="1">
    <source>
        <dbReference type="ARBA" id="ARBA00000135"/>
    </source>
</evidence>
<dbReference type="HAMAP" id="MF_00181">
    <property type="entry name" value="Cytosol_peptidase_M17"/>
    <property type="match status" value="1"/>
</dbReference>
<dbReference type="GO" id="GO:0006508">
    <property type="term" value="P:proteolysis"/>
    <property type="evidence" value="ECO:0007669"/>
    <property type="project" value="UniProtKB-KW"/>
</dbReference>
<dbReference type="CDD" id="cd00433">
    <property type="entry name" value="Peptidase_M17"/>
    <property type="match status" value="1"/>
</dbReference>
<dbReference type="GO" id="GO:0005737">
    <property type="term" value="C:cytoplasm"/>
    <property type="evidence" value="ECO:0007669"/>
    <property type="project" value="InterPro"/>
</dbReference>
<dbReference type="GO" id="GO:0030145">
    <property type="term" value="F:manganese ion binding"/>
    <property type="evidence" value="ECO:0007669"/>
    <property type="project" value="InterPro"/>
</dbReference>
<dbReference type="Pfam" id="PF00883">
    <property type="entry name" value="Peptidase_M17"/>
    <property type="match status" value="1"/>
</dbReference>
<evidence type="ECO:0000256" key="7">
    <source>
        <dbReference type="SAM" id="MobiDB-lite"/>
    </source>
</evidence>
<feature type="signal peptide" evidence="8">
    <location>
        <begin position="1"/>
        <end position="23"/>
    </location>
</feature>
<reference evidence="10" key="1">
    <citation type="submission" date="2021-01" db="EMBL/GenBank/DDBJ databases">
        <authorList>
            <person name="Corre E."/>
            <person name="Pelletier E."/>
            <person name="Niang G."/>
            <person name="Scheremetjew M."/>
            <person name="Finn R."/>
            <person name="Kale V."/>
            <person name="Holt S."/>
            <person name="Cochrane G."/>
            <person name="Meng A."/>
            <person name="Brown T."/>
            <person name="Cohen L."/>
        </authorList>
    </citation>
    <scope>NUCLEOTIDE SEQUENCE</scope>
    <source>
        <strain evidence="10">CCMP2877</strain>
    </source>
</reference>
<keyword evidence="8" id="KW-0732">Signal</keyword>
<keyword evidence="5" id="KW-0645">Protease</keyword>
<evidence type="ECO:0000259" key="9">
    <source>
        <dbReference type="PROSITE" id="PS00631"/>
    </source>
</evidence>
<dbReference type="InterPro" id="IPR043472">
    <property type="entry name" value="Macro_dom-like"/>
</dbReference>
<dbReference type="Gene3D" id="3.40.630.10">
    <property type="entry name" value="Zn peptidases"/>
    <property type="match status" value="1"/>
</dbReference>
<feature type="domain" description="Cytosol aminopeptidase" evidence="9">
    <location>
        <begin position="460"/>
        <end position="467"/>
    </location>
</feature>
<dbReference type="SUPFAM" id="SSF53187">
    <property type="entry name" value="Zn-dependent exopeptidases"/>
    <property type="match status" value="1"/>
</dbReference>